<dbReference type="PANTHER" id="PTHR23024">
    <property type="entry name" value="ARYLACETAMIDE DEACETYLASE"/>
    <property type="match status" value="1"/>
</dbReference>
<dbReference type="PANTHER" id="PTHR23024:SF632">
    <property type="entry name" value="2-HYDROXYISOFLAVANONE DEHYDRATASE-LIKE"/>
    <property type="match status" value="1"/>
</dbReference>
<accession>A0A803LE32</accession>
<name>A0A803LE32_CHEQI</name>
<comment type="similarity">
    <text evidence="1">Belongs to the 'GDXG' lipolytic enzyme family.</text>
</comment>
<dbReference type="SUPFAM" id="SSF53474">
    <property type="entry name" value="alpha/beta-Hydrolases"/>
    <property type="match status" value="1"/>
</dbReference>
<protein>
    <recommendedName>
        <fullName evidence="3">Alpha/beta hydrolase fold-3 domain-containing protein</fullName>
    </recommendedName>
</protein>
<dbReference type="AlphaFoldDB" id="A0A803LE32"/>
<dbReference type="GO" id="GO:0016787">
    <property type="term" value="F:hydrolase activity"/>
    <property type="evidence" value="ECO:0007669"/>
    <property type="project" value="InterPro"/>
</dbReference>
<reference evidence="4" key="2">
    <citation type="submission" date="2021-03" db="UniProtKB">
        <authorList>
            <consortium name="EnsemblPlants"/>
        </authorList>
    </citation>
    <scope>IDENTIFICATION</scope>
</reference>
<feature type="compositionally biased region" description="Acidic residues" evidence="2">
    <location>
        <begin position="214"/>
        <end position="225"/>
    </location>
</feature>
<dbReference type="Proteomes" id="UP000596660">
    <property type="component" value="Unplaced"/>
</dbReference>
<organism evidence="4 5">
    <name type="scientific">Chenopodium quinoa</name>
    <name type="common">Quinoa</name>
    <dbReference type="NCBI Taxonomy" id="63459"/>
    <lineage>
        <taxon>Eukaryota</taxon>
        <taxon>Viridiplantae</taxon>
        <taxon>Streptophyta</taxon>
        <taxon>Embryophyta</taxon>
        <taxon>Tracheophyta</taxon>
        <taxon>Spermatophyta</taxon>
        <taxon>Magnoliopsida</taxon>
        <taxon>eudicotyledons</taxon>
        <taxon>Gunneridae</taxon>
        <taxon>Pentapetalae</taxon>
        <taxon>Caryophyllales</taxon>
        <taxon>Chenopodiaceae</taxon>
        <taxon>Chenopodioideae</taxon>
        <taxon>Atripliceae</taxon>
        <taxon>Chenopodium</taxon>
    </lineage>
</organism>
<dbReference type="InterPro" id="IPR029058">
    <property type="entry name" value="AB_hydrolase_fold"/>
</dbReference>
<evidence type="ECO:0000256" key="2">
    <source>
        <dbReference type="SAM" id="MobiDB-lite"/>
    </source>
</evidence>
<dbReference type="InterPro" id="IPR013094">
    <property type="entry name" value="AB_hydrolase_3"/>
</dbReference>
<reference evidence="4" key="1">
    <citation type="journal article" date="2017" name="Nature">
        <title>The genome of Chenopodium quinoa.</title>
        <authorList>
            <person name="Jarvis D.E."/>
            <person name="Ho Y.S."/>
            <person name="Lightfoot D.J."/>
            <person name="Schmoeckel S.M."/>
            <person name="Li B."/>
            <person name="Borm T.J.A."/>
            <person name="Ohyanagi H."/>
            <person name="Mineta K."/>
            <person name="Michell C.T."/>
            <person name="Saber N."/>
            <person name="Kharbatia N.M."/>
            <person name="Rupper R.R."/>
            <person name="Sharp A.R."/>
            <person name="Dally N."/>
            <person name="Boughton B.A."/>
            <person name="Woo Y.H."/>
            <person name="Gao G."/>
            <person name="Schijlen E.G.W.M."/>
            <person name="Guo X."/>
            <person name="Momin A.A."/>
            <person name="Negrao S."/>
            <person name="Al-Babili S."/>
            <person name="Gehring C."/>
            <person name="Roessner U."/>
            <person name="Jung C."/>
            <person name="Murphy K."/>
            <person name="Arold S.T."/>
            <person name="Gojobori T."/>
            <person name="van der Linden C.G."/>
            <person name="van Loo E.N."/>
            <person name="Jellen E.N."/>
            <person name="Maughan P.J."/>
            <person name="Tester M."/>
        </authorList>
    </citation>
    <scope>NUCLEOTIDE SEQUENCE [LARGE SCALE GENOMIC DNA]</scope>
    <source>
        <strain evidence="4">cv. PI 614886</strain>
    </source>
</reference>
<keyword evidence="5" id="KW-1185">Reference proteome</keyword>
<dbReference type="Gene3D" id="3.40.50.1820">
    <property type="entry name" value="alpha/beta hydrolase"/>
    <property type="match status" value="1"/>
</dbReference>
<dbReference type="Gramene" id="AUR62011438-RA">
    <property type="protein sequence ID" value="AUR62011438-RA:cds"/>
    <property type="gene ID" value="AUR62011438"/>
</dbReference>
<evidence type="ECO:0000259" key="3">
    <source>
        <dbReference type="Pfam" id="PF07859"/>
    </source>
</evidence>
<evidence type="ECO:0000313" key="5">
    <source>
        <dbReference type="Proteomes" id="UP000596660"/>
    </source>
</evidence>
<feature type="compositionally biased region" description="Basic and acidic residues" evidence="2">
    <location>
        <begin position="162"/>
        <end position="180"/>
    </location>
</feature>
<evidence type="ECO:0000256" key="1">
    <source>
        <dbReference type="ARBA" id="ARBA00010515"/>
    </source>
</evidence>
<dbReference type="Pfam" id="PF07859">
    <property type="entry name" value="Abhydrolase_3"/>
    <property type="match status" value="1"/>
</dbReference>
<feature type="compositionally biased region" description="Low complexity" evidence="2">
    <location>
        <begin position="284"/>
        <end position="300"/>
    </location>
</feature>
<feature type="domain" description="Alpha/beta hydrolase fold-3" evidence="3">
    <location>
        <begin position="54"/>
        <end position="158"/>
    </location>
</feature>
<proteinExistence type="inferred from homology"/>
<feature type="region of interest" description="Disordered" evidence="2">
    <location>
        <begin position="284"/>
        <end position="318"/>
    </location>
</feature>
<sequence>MEEKPGIDPITGVQTKDIVISNDPAITGRIFLPKMDDTGDDTGDPKSKKGLQLFVHFHGGSFCTGSAFSPITKEFLTQLVSRAQVIAITVNFRLAPEYPLPIAYDDCWAAFKWVASHANGNGSEPWLNEYVDFNRVFVGGESSGANLAHDVAIRASVEPIEKKTTEEEAKTDHLQQEKAGSELVNTGNQSTEDEPPKEATAKDQPTQQVKAIAEDEPPAEEEPPKEDEPPAAVEETHSYIMQKKKLKVSTQGILKKLTKNWKIAPVSKVIAAKKAPATTVDTAGKATAAEMAPATTTEKSSAAEKSHAASSANAQQKAPAEIKKILLGGEEIEIEDETEEDWKDKKNCKGMRS</sequence>
<feature type="region of interest" description="Disordered" evidence="2">
    <location>
        <begin position="162"/>
        <end position="239"/>
    </location>
</feature>
<evidence type="ECO:0000313" key="4">
    <source>
        <dbReference type="EnsemblPlants" id="AUR62011438-RA:cds"/>
    </source>
</evidence>
<dbReference type="InterPro" id="IPR050466">
    <property type="entry name" value="Carboxylest/Gibb_receptor"/>
</dbReference>
<dbReference type="EnsemblPlants" id="AUR62011438-RA">
    <property type="protein sequence ID" value="AUR62011438-RA:cds"/>
    <property type="gene ID" value="AUR62011438"/>
</dbReference>
<feature type="region of interest" description="Disordered" evidence="2">
    <location>
        <begin position="333"/>
        <end position="353"/>
    </location>
</feature>